<evidence type="ECO:0000256" key="9">
    <source>
        <dbReference type="ARBA" id="ARBA00022989"/>
    </source>
</evidence>
<evidence type="ECO:0000256" key="6">
    <source>
        <dbReference type="ARBA" id="ARBA00022449"/>
    </source>
</evidence>
<evidence type="ECO:0000256" key="3">
    <source>
        <dbReference type="ARBA" id="ARBA00010199"/>
    </source>
</evidence>
<feature type="transmembrane region" description="Helical" evidence="13">
    <location>
        <begin position="14"/>
        <end position="35"/>
    </location>
</feature>
<feature type="transmembrane region" description="Helical" evidence="13">
    <location>
        <begin position="55"/>
        <end position="76"/>
    </location>
</feature>
<evidence type="ECO:0000256" key="2">
    <source>
        <dbReference type="ARBA" id="ARBA00004651"/>
    </source>
</evidence>
<dbReference type="GO" id="GO:0015297">
    <property type="term" value="F:antiporter activity"/>
    <property type="evidence" value="ECO:0007669"/>
    <property type="project" value="UniProtKB-KW"/>
</dbReference>
<evidence type="ECO:0000256" key="7">
    <source>
        <dbReference type="ARBA" id="ARBA00022475"/>
    </source>
</evidence>
<dbReference type="PANTHER" id="PTHR43298:SF2">
    <property type="entry name" value="FMN_FAD EXPORTER YEEO-RELATED"/>
    <property type="match status" value="1"/>
</dbReference>
<keyword evidence="9 13" id="KW-1133">Transmembrane helix</keyword>
<feature type="transmembrane region" description="Helical" evidence="13">
    <location>
        <begin position="392"/>
        <end position="410"/>
    </location>
</feature>
<evidence type="ECO:0000256" key="10">
    <source>
        <dbReference type="ARBA" id="ARBA00023065"/>
    </source>
</evidence>
<evidence type="ECO:0000313" key="14">
    <source>
        <dbReference type="EMBL" id="QNM13374.1"/>
    </source>
</evidence>
<dbReference type="GO" id="GO:0005886">
    <property type="term" value="C:plasma membrane"/>
    <property type="evidence" value="ECO:0007669"/>
    <property type="project" value="UniProtKB-SubCell"/>
</dbReference>
<dbReference type="PANTHER" id="PTHR43298">
    <property type="entry name" value="MULTIDRUG RESISTANCE PROTEIN NORM-RELATED"/>
    <property type="match status" value="1"/>
</dbReference>
<evidence type="ECO:0000256" key="8">
    <source>
        <dbReference type="ARBA" id="ARBA00022692"/>
    </source>
</evidence>
<feature type="transmembrane region" description="Helical" evidence="13">
    <location>
        <begin position="193"/>
        <end position="215"/>
    </location>
</feature>
<dbReference type="CDD" id="cd13144">
    <property type="entry name" value="MATE_like_4"/>
    <property type="match status" value="1"/>
</dbReference>
<evidence type="ECO:0000313" key="15">
    <source>
        <dbReference type="Proteomes" id="UP000515856"/>
    </source>
</evidence>
<dbReference type="GO" id="GO:0042910">
    <property type="term" value="F:xenobiotic transmembrane transporter activity"/>
    <property type="evidence" value="ECO:0007669"/>
    <property type="project" value="InterPro"/>
</dbReference>
<keyword evidence="11 13" id="KW-0472">Membrane</keyword>
<dbReference type="EMBL" id="CP060636">
    <property type="protein sequence ID" value="QNM13374.1"/>
    <property type="molecule type" value="Genomic_DNA"/>
</dbReference>
<feature type="transmembrane region" description="Helical" evidence="13">
    <location>
        <begin position="162"/>
        <end position="187"/>
    </location>
</feature>
<keyword evidence="10" id="KW-0406">Ion transport</keyword>
<evidence type="ECO:0000256" key="11">
    <source>
        <dbReference type="ARBA" id="ARBA00023136"/>
    </source>
</evidence>
<keyword evidence="8 13" id="KW-0812">Transmembrane</keyword>
<name>A0A7G9GRE2_9FIRM</name>
<organism evidence="14 15">
    <name type="scientific">[Eubacterium] hominis</name>
    <dbReference type="NCBI Taxonomy" id="2764325"/>
    <lineage>
        <taxon>Bacteria</taxon>
        <taxon>Bacillati</taxon>
        <taxon>Bacillota</taxon>
        <taxon>Erysipelotrichia</taxon>
        <taxon>Erysipelotrichales</taxon>
        <taxon>Erysipelotrichaceae</taxon>
        <taxon>Amedibacillus</taxon>
    </lineage>
</organism>
<sequence length="451" mass="50232">MEENKMGVMEIKKLIMTMSLPIMISMLVQALYNIVDSMFVARVSDNALAAVSLCYPIQMIIVAVACGTAVGLNALLSRYLGQKKPKEANQVALHGILLAIVNWLIFAIIGIFFSEAFLRLFSTDQEIVAMGISYMKICTIFSFGVFMQITYERIMQSTGNTVYNMIIQGVGALVNIMLDPIFIFGMLGLPAMGVTGAAIATVIGQIVAMLLGIIITQTKIKEVQIHLREFHLELRMIKDMYRIAIPAILMQSIMSFMTVFMNMILVTFSELAVSAFSIYFKLQQFVFMAVNGMNNALIPIISYNFGAKKKQRILDSIHFSLIVACVIMIAGTIIFQCFPQQLMYLFDANEEMMNIGVPALRIISLSFIFAGISLVLSAVFQSVDHANKSLMITLLRQMVLLLPIVYLLANQFGLNALWWAFPITEAAVSILAYIYLKIVKAKTIMKISQKA</sequence>
<comment type="function">
    <text evidence="1">Multidrug efflux pump.</text>
</comment>
<dbReference type="Proteomes" id="UP000515856">
    <property type="component" value="Chromosome"/>
</dbReference>
<feature type="transmembrane region" description="Helical" evidence="13">
    <location>
        <begin position="317"/>
        <end position="335"/>
    </location>
</feature>
<keyword evidence="15" id="KW-1185">Reference proteome</keyword>
<feature type="transmembrane region" description="Helical" evidence="13">
    <location>
        <begin position="416"/>
        <end position="436"/>
    </location>
</feature>
<dbReference type="RefSeq" id="WP_117454496.1">
    <property type="nucleotide sequence ID" value="NZ_CP060636.1"/>
</dbReference>
<evidence type="ECO:0000256" key="13">
    <source>
        <dbReference type="SAM" id="Phobius"/>
    </source>
</evidence>
<comment type="subcellular location">
    <subcellularLocation>
        <location evidence="2">Cell membrane</location>
        <topology evidence="2">Multi-pass membrane protein</topology>
    </subcellularLocation>
</comment>
<keyword evidence="7" id="KW-1003">Cell membrane</keyword>
<feature type="transmembrane region" description="Helical" evidence="13">
    <location>
        <begin position="96"/>
        <end position="121"/>
    </location>
</feature>
<feature type="transmembrane region" description="Helical" evidence="13">
    <location>
        <begin position="127"/>
        <end position="150"/>
    </location>
</feature>
<evidence type="ECO:0000256" key="12">
    <source>
        <dbReference type="ARBA" id="ARBA00031636"/>
    </source>
</evidence>
<dbReference type="Pfam" id="PF01554">
    <property type="entry name" value="MatE"/>
    <property type="match status" value="2"/>
</dbReference>
<dbReference type="PIRSF" id="PIRSF006603">
    <property type="entry name" value="DinF"/>
    <property type="match status" value="1"/>
</dbReference>
<keyword evidence="5" id="KW-0813">Transport</keyword>
<evidence type="ECO:0000256" key="4">
    <source>
        <dbReference type="ARBA" id="ARBA00020268"/>
    </source>
</evidence>
<evidence type="ECO:0000256" key="1">
    <source>
        <dbReference type="ARBA" id="ARBA00003408"/>
    </source>
</evidence>
<dbReference type="InterPro" id="IPR002528">
    <property type="entry name" value="MATE_fam"/>
</dbReference>
<comment type="similarity">
    <text evidence="3">Belongs to the multi antimicrobial extrusion (MATE) (TC 2.A.66.1) family.</text>
</comment>
<keyword evidence="6" id="KW-0050">Antiport</keyword>
<proteinExistence type="inferred from homology"/>
<feature type="transmembrane region" description="Helical" evidence="13">
    <location>
        <begin position="285"/>
        <end position="305"/>
    </location>
</feature>
<gene>
    <name evidence="14" type="ORF">H9Q80_05325</name>
</gene>
<dbReference type="NCBIfam" id="TIGR00797">
    <property type="entry name" value="matE"/>
    <property type="match status" value="1"/>
</dbReference>
<dbReference type="AlphaFoldDB" id="A0A7G9GRE2"/>
<reference evidence="14 15" key="1">
    <citation type="submission" date="2020-08" db="EMBL/GenBank/DDBJ databases">
        <authorList>
            <person name="Liu C."/>
            <person name="Sun Q."/>
        </authorList>
    </citation>
    <scope>NUCLEOTIDE SEQUENCE [LARGE SCALE GENOMIC DNA]</scope>
    <source>
        <strain evidence="14 15">NSJ-61</strain>
    </source>
</reference>
<accession>A0A7G9GRE2</accession>
<protein>
    <recommendedName>
        <fullName evidence="4">Probable multidrug resistance protein NorM</fullName>
    </recommendedName>
    <alternativeName>
        <fullName evidence="12">Multidrug-efflux transporter</fullName>
    </alternativeName>
</protein>
<evidence type="ECO:0000256" key="5">
    <source>
        <dbReference type="ARBA" id="ARBA00022448"/>
    </source>
</evidence>
<dbReference type="InterPro" id="IPR050222">
    <property type="entry name" value="MATE_MdtK"/>
</dbReference>
<feature type="transmembrane region" description="Helical" evidence="13">
    <location>
        <begin position="355"/>
        <end position="380"/>
    </location>
</feature>
<dbReference type="GO" id="GO:0006811">
    <property type="term" value="P:monoatomic ion transport"/>
    <property type="evidence" value="ECO:0007669"/>
    <property type="project" value="UniProtKB-KW"/>
</dbReference>
<dbReference type="InterPro" id="IPR048279">
    <property type="entry name" value="MdtK-like"/>
</dbReference>
<dbReference type="KEGG" id="ehn:H9Q80_05325"/>
<feature type="transmembrane region" description="Helical" evidence="13">
    <location>
        <begin position="243"/>
        <end position="265"/>
    </location>
</feature>